<proteinExistence type="inferred from homology"/>
<feature type="transmembrane region" description="Helical" evidence="10">
    <location>
        <begin position="197"/>
        <end position="216"/>
    </location>
</feature>
<feature type="transmembrane region" description="Helical" evidence="10">
    <location>
        <begin position="266"/>
        <end position="286"/>
    </location>
</feature>
<dbReference type="Pfam" id="PF02366">
    <property type="entry name" value="PMT"/>
    <property type="match status" value="1"/>
</dbReference>
<accession>A0ABR2JUN1</accession>
<evidence type="ECO:0000256" key="3">
    <source>
        <dbReference type="ARBA" id="ARBA00007222"/>
    </source>
</evidence>
<dbReference type="InterPro" id="IPR003342">
    <property type="entry name" value="ArnT-like_N"/>
</dbReference>
<evidence type="ECO:0000256" key="9">
    <source>
        <dbReference type="SAM" id="MobiDB-lite"/>
    </source>
</evidence>
<comment type="pathway">
    <text evidence="2">Protein modification; protein glycosylation.</text>
</comment>
<evidence type="ECO:0000259" key="11">
    <source>
        <dbReference type="Pfam" id="PF02366"/>
    </source>
</evidence>
<feature type="transmembrane region" description="Helical" evidence="10">
    <location>
        <begin position="467"/>
        <end position="487"/>
    </location>
</feature>
<keyword evidence="5" id="KW-0808">Transferase</keyword>
<comment type="subcellular location">
    <subcellularLocation>
        <location evidence="1">Endomembrane system</location>
        <topology evidence="1">Multi-pass membrane protein</topology>
    </subcellularLocation>
</comment>
<evidence type="ECO:0000256" key="4">
    <source>
        <dbReference type="ARBA" id="ARBA00022676"/>
    </source>
</evidence>
<keyword evidence="6 10" id="KW-0812">Transmembrane</keyword>
<protein>
    <recommendedName>
        <fullName evidence="11">ArnT-like N-terminal domain-containing protein</fullName>
    </recommendedName>
</protein>
<evidence type="ECO:0000256" key="7">
    <source>
        <dbReference type="ARBA" id="ARBA00022989"/>
    </source>
</evidence>
<dbReference type="PANTHER" id="PTHR10050:SF46">
    <property type="entry name" value="PROTEIN O-MANNOSYL-TRANSFERASE 2"/>
    <property type="match status" value="1"/>
</dbReference>
<keyword evidence="7 10" id="KW-1133">Transmembrane helix</keyword>
<dbReference type="EMBL" id="JAPFFF010000009">
    <property type="protein sequence ID" value="KAK8882183.1"/>
    <property type="molecule type" value="Genomic_DNA"/>
</dbReference>
<organism evidence="12 13">
    <name type="scientific">Tritrichomonas musculus</name>
    <dbReference type="NCBI Taxonomy" id="1915356"/>
    <lineage>
        <taxon>Eukaryota</taxon>
        <taxon>Metamonada</taxon>
        <taxon>Parabasalia</taxon>
        <taxon>Tritrichomonadida</taxon>
        <taxon>Tritrichomonadidae</taxon>
        <taxon>Tritrichomonas</taxon>
    </lineage>
</organism>
<feature type="transmembrane region" description="Helical" evidence="10">
    <location>
        <begin position="222"/>
        <end position="254"/>
    </location>
</feature>
<evidence type="ECO:0000256" key="2">
    <source>
        <dbReference type="ARBA" id="ARBA00004922"/>
    </source>
</evidence>
<keyword evidence="8 10" id="KW-0472">Membrane</keyword>
<dbReference type="InterPro" id="IPR027005">
    <property type="entry name" value="PMT-like"/>
</dbReference>
<evidence type="ECO:0000313" key="13">
    <source>
        <dbReference type="Proteomes" id="UP001470230"/>
    </source>
</evidence>
<evidence type="ECO:0000256" key="6">
    <source>
        <dbReference type="ARBA" id="ARBA00022692"/>
    </source>
</evidence>
<sequence>MKSKEFSPDLNENKTEITSDSNQKNEEEIKNIKQDVPIQINTNTIIVPFNWNGFDAFCLMILIFFGVFCRFWIIQYPRHMVYKEDNQIHVINSYLNGSLFIDTEPPFASMIMAGVSYLADYNITYTLPRKEFNYSYHDMQYVALRTTPAFFSTITIPLSFFIVRSFGGSRYAAFSAGLFVMFDFLLISLGRHIFTDGIIQFLVSFTIFLISISTHFNEESTSFIAIILFESIFTGFSISSSVSAIGLWVFVIIYNVTYNKKFHISALLLNLFIPIIIFVFCFAYQVTLMPYHSSYDLILSDDFKAYLFNPGQKVDIHHSTILERAFELIHAMFYLRKKETNHAQIPLINSPPSNVNNNKWYLWPFMATKWVVLWTQKERYVSCFGNITTWWPICIGIFLCLLKFFLVGKINSKSQILCLGYLTSLVTFIFYPSLRGLCDYEISLIFGLLFLPLFIEEEFSEECNGFLFTALIFVSGFIFILWAPLVYGYENFDMRFFPYFAK</sequence>
<comment type="similarity">
    <text evidence="3">Belongs to the glycosyltransferase 39 family.</text>
</comment>
<evidence type="ECO:0000256" key="1">
    <source>
        <dbReference type="ARBA" id="ARBA00004127"/>
    </source>
</evidence>
<keyword evidence="4" id="KW-0328">Glycosyltransferase</keyword>
<evidence type="ECO:0000313" key="12">
    <source>
        <dbReference type="EMBL" id="KAK8882183.1"/>
    </source>
</evidence>
<evidence type="ECO:0000256" key="10">
    <source>
        <dbReference type="SAM" id="Phobius"/>
    </source>
</evidence>
<evidence type="ECO:0000256" key="5">
    <source>
        <dbReference type="ARBA" id="ARBA00022679"/>
    </source>
</evidence>
<feature type="domain" description="ArnT-like N-terminal" evidence="11">
    <location>
        <begin position="60"/>
        <end position="282"/>
    </location>
</feature>
<dbReference type="PANTHER" id="PTHR10050">
    <property type="entry name" value="DOLICHYL-PHOSPHATE-MANNOSE--PROTEIN MANNOSYLTRANSFERASE"/>
    <property type="match status" value="1"/>
</dbReference>
<reference evidence="12 13" key="1">
    <citation type="submission" date="2024-04" db="EMBL/GenBank/DDBJ databases">
        <title>Tritrichomonas musculus Genome.</title>
        <authorList>
            <person name="Alves-Ferreira E."/>
            <person name="Grigg M."/>
            <person name="Lorenzi H."/>
            <person name="Galac M."/>
        </authorList>
    </citation>
    <scope>NUCLEOTIDE SEQUENCE [LARGE SCALE GENOMIC DNA]</scope>
    <source>
        <strain evidence="12 13">EAF2021</strain>
    </source>
</reference>
<feature type="region of interest" description="Disordered" evidence="9">
    <location>
        <begin position="1"/>
        <end position="25"/>
    </location>
</feature>
<feature type="transmembrane region" description="Helical" evidence="10">
    <location>
        <begin position="414"/>
        <end position="431"/>
    </location>
</feature>
<feature type="transmembrane region" description="Helical" evidence="10">
    <location>
        <begin position="388"/>
        <end position="408"/>
    </location>
</feature>
<dbReference type="Proteomes" id="UP001470230">
    <property type="component" value="Unassembled WGS sequence"/>
</dbReference>
<name>A0ABR2JUN1_9EUKA</name>
<evidence type="ECO:0000256" key="8">
    <source>
        <dbReference type="ARBA" id="ARBA00023136"/>
    </source>
</evidence>
<gene>
    <name evidence="12" type="ORF">M9Y10_044823</name>
</gene>
<keyword evidence="13" id="KW-1185">Reference proteome</keyword>
<comment type="caution">
    <text evidence="12">The sequence shown here is derived from an EMBL/GenBank/DDBJ whole genome shotgun (WGS) entry which is preliminary data.</text>
</comment>
<feature type="transmembrane region" description="Helical" evidence="10">
    <location>
        <begin position="169"/>
        <end position="190"/>
    </location>
</feature>
<feature type="transmembrane region" description="Helical" evidence="10">
    <location>
        <begin position="142"/>
        <end position="163"/>
    </location>
</feature>
<feature type="transmembrane region" description="Helical" evidence="10">
    <location>
        <begin position="54"/>
        <end position="73"/>
    </location>
</feature>